<dbReference type="EMBL" id="CM016556">
    <property type="protein sequence ID" value="TKW17870.1"/>
    <property type="molecule type" value="Genomic_DNA"/>
</dbReference>
<evidence type="ECO:0000256" key="1">
    <source>
        <dbReference type="SAM" id="MobiDB-lite"/>
    </source>
</evidence>
<sequence length="423" mass="46120">MGFTNLSGPLVIGPTFSPGVGWRTQEESSTSRGVSFSLFFLSLEQEENNPLQKIIKKKKIDKEEKKERCPGGGGGVEREEVVAWACRRGGGGVVAMEKGAGTRRRRLVERGSDRLAFITGQTRSLSCDPIPGSPSSYDSASPHQSEQQQNEGAFGGEKFSDRTQLQKSVPRASIHQEPRARTLSYDDLVPEFKRADTPQEIKAKPLSYEDELFHKFKTGSASAVPEIQPVNETPSVRGKNETPSHRPDQETLSKKTSHEEAPSVQPIREVEIRPRSAPPSQPNQAHDAGWSVETLKELMNFTPQEITKAISATESNRLLASIAIAFLVVLSNWGLDIGGAITRVLVGTRPLLFLIITNITIVLTLLMENKDPNARGRPVGPNLGSADSLGQMLEIGLLLQKALGALLIDCSVCAVIMICFLGF</sequence>
<keyword evidence="2" id="KW-1133">Transmembrane helix</keyword>
<dbReference type="AlphaFoldDB" id="A0A4U6UNF4"/>
<dbReference type="PANTHER" id="PTHR35469:SF4">
    <property type="entry name" value="TRANSMEMBRANE PROTEIN"/>
    <property type="match status" value="1"/>
</dbReference>
<dbReference type="PANTHER" id="PTHR35469">
    <property type="entry name" value="TRANSMEMBRANE PROTEIN"/>
    <property type="match status" value="1"/>
</dbReference>
<keyword evidence="2" id="KW-0812">Transmembrane</keyword>
<feature type="transmembrane region" description="Helical" evidence="2">
    <location>
        <begin position="402"/>
        <end position="422"/>
    </location>
</feature>
<name>A0A4U6UNF4_SETVI</name>
<dbReference type="Proteomes" id="UP000298652">
    <property type="component" value="Chromosome 5"/>
</dbReference>
<keyword evidence="2" id="KW-0472">Membrane</keyword>
<organism evidence="3 4">
    <name type="scientific">Setaria viridis</name>
    <name type="common">Green bristlegrass</name>
    <name type="synonym">Setaria italica subsp. viridis</name>
    <dbReference type="NCBI Taxonomy" id="4556"/>
    <lineage>
        <taxon>Eukaryota</taxon>
        <taxon>Viridiplantae</taxon>
        <taxon>Streptophyta</taxon>
        <taxon>Embryophyta</taxon>
        <taxon>Tracheophyta</taxon>
        <taxon>Spermatophyta</taxon>
        <taxon>Magnoliopsida</taxon>
        <taxon>Liliopsida</taxon>
        <taxon>Poales</taxon>
        <taxon>Poaceae</taxon>
        <taxon>PACMAD clade</taxon>
        <taxon>Panicoideae</taxon>
        <taxon>Panicodae</taxon>
        <taxon>Paniceae</taxon>
        <taxon>Cenchrinae</taxon>
        <taxon>Setaria</taxon>
    </lineage>
</organism>
<accession>A0A4U6UNF4</accession>
<gene>
    <name evidence="3" type="ORF">SEVIR_5G396600v2</name>
</gene>
<evidence type="ECO:0000256" key="2">
    <source>
        <dbReference type="SAM" id="Phobius"/>
    </source>
</evidence>
<feature type="compositionally biased region" description="Polar residues" evidence="1">
    <location>
        <begin position="133"/>
        <end position="151"/>
    </location>
</feature>
<dbReference type="Gramene" id="TKW17870">
    <property type="protein sequence ID" value="TKW17870"/>
    <property type="gene ID" value="SEVIR_5G396600v2"/>
</dbReference>
<proteinExistence type="predicted"/>
<keyword evidence="4" id="KW-1185">Reference proteome</keyword>
<dbReference type="OMA" id="PRASIHQ"/>
<feature type="transmembrane region" description="Helical" evidence="2">
    <location>
        <begin position="318"/>
        <end position="338"/>
    </location>
</feature>
<feature type="transmembrane region" description="Helical" evidence="2">
    <location>
        <begin position="350"/>
        <end position="367"/>
    </location>
</feature>
<feature type="region of interest" description="Disordered" evidence="1">
    <location>
        <begin position="219"/>
        <end position="287"/>
    </location>
</feature>
<protein>
    <submittedName>
        <fullName evidence="3">Uncharacterized protein</fullName>
    </submittedName>
</protein>
<evidence type="ECO:0000313" key="3">
    <source>
        <dbReference type="EMBL" id="TKW17870.1"/>
    </source>
</evidence>
<feature type="compositionally biased region" description="Basic and acidic residues" evidence="1">
    <location>
        <begin position="238"/>
        <end position="261"/>
    </location>
</feature>
<evidence type="ECO:0000313" key="4">
    <source>
        <dbReference type="Proteomes" id="UP000298652"/>
    </source>
</evidence>
<reference evidence="3" key="1">
    <citation type="submission" date="2019-03" db="EMBL/GenBank/DDBJ databases">
        <title>WGS assembly of Setaria viridis.</title>
        <authorList>
            <person name="Huang P."/>
            <person name="Jenkins J."/>
            <person name="Grimwood J."/>
            <person name="Barry K."/>
            <person name="Healey A."/>
            <person name="Mamidi S."/>
            <person name="Sreedasyam A."/>
            <person name="Shu S."/>
            <person name="Feldman M."/>
            <person name="Wu J."/>
            <person name="Yu Y."/>
            <person name="Chen C."/>
            <person name="Johnson J."/>
            <person name="Rokhsar D."/>
            <person name="Baxter I."/>
            <person name="Schmutz J."/>
            <person name="Brutnell T."/>
            <person name="Kellogg E."/>
        </authorList>
    </citation>
    <scope>NUCLEOTIDE SEQUENCE [LARGE SCALE GENOMIC DNA]</scope>
</reference>
<feature type="region of interest" description="Disordered" evidence="1">
    <location>
        <begin position="123"/>
        <end position="182"/>
    </location>
</feature>